<keyword evidence="9 17" id="KW-0274">FAD</keyword>
<keyword evidence="7" id="KW-0732">Signal</keyword>
<dbReference type="InParanoid" id="A0A6I9QEQ8"/>
<feature type="binding site" evidence="17">
    <location>
        <position position="238"/>
    </location>
    <ligand>
        <name>FAD</name>
        <dbReference type="ChEBI" id="CHEBI:57692"/>
    </ligand>
</feature>
<accession>A0A6I9QEQ8</accession>
<dbReference type="Proteomes" id="UP000504607">
    <property type="component" value="Unplaced"/>
</dbReference>
<dbReference type="GeneID" id="105034094"/>
<evidence type="ECO:0000256" key="5">
    <source>
        <dbReference type="ARBA" id="ARBA00022448"/>
    </source>
</evidence>
<dbReference type="InterPro" id="IPR007266">
    <property type="entry name" value="Ero1"/>
</dbReference>
<dbReference type="PANTHER" id="PTHR12613">
    <property type="entry name" value="ERO1-RELATED"/>
    <property type="match status" value="1"/>
</dbReference>
<feature type="binding site" evidence="17">
    <location>
        <position position="271"/>
    </location>
    <ligand>
        <name>FAD</name>
        <dbReference type="ChEBI" id="CHEBI:57692"/>
    </ligand>
</feature>
<evidence type="ECO:0000256" key="6">
    <source>
        <dbReference type="ARBA" id="ARBA00022630"/>
    </source>
</evidence>
<keyword evidence="5" id="KW-0813">Transport</keyword>
<evidence type="ECO:0000256" key="17">
    <source>
        <dbReference type="PIRSR" id="PIRSR017205-2"/>
    </source>
</evidence>
<gene>
    <name evidence="20" type="primary">LOC105034094</name>
</gene>
<comment type="similarity">
    <text evidence="3">Belongs to the EROs family.</text>
</comment>
<proteinExistence type="inferred from homology"/>
<reference evidence="20" key="1">
    <citation type="submission" date="2025-08" db="UniProtKB">
        <authorList>
            <consortium name="RefSeq"/>
        </authorList>
    </citation>
    <scope>IDENTIFICATION</scope>
</reference>
<feature type="active site" description="Nucleophile" evidence="16">
    <location>
        <position position="371"/>
    </location>
</feature>
<evidence type="ECO:0000256" key="11">
    <source>
        <dbReference type="ARBA" id="ARBA00023002"/>
    </source>
</evidence>
<evidence type="ECO:0000313" key="19">
    <source>
        <dbReference type="Proteomes" id="UP000504607"/>
    </source>
</evidence>
<keyword evidence="10" id="KW-0249">Electron transport</keyword>
<dbReference type="FunCoup" id="A0A6I9QEQ8">
    <property type="interactions" value="3128"/>
</dbReference>
<dbReference type="GO" id="GO:0015035">
    <property type="term" value="F:protein-disulfide reductase activity"/>
    <property type="evidence" value="ECO:0007669"/>
    <property type="project" value="InterPro"/>
</dbReference>
<protein>
    <submittedName>
        <fullName evidence="20">Endoplasmic reticulum oxidoreductin-1</fullName>
    </submittedName>
</protein>
<dbReference type="RefSeq" id="XP_010907419.1">
    <property type="nucleotide sequence ID" value="XM_010909117.3"/>
</dbReference>
<dbReference type="SUPFAM" id="SSF110019">
    <property type="entry name" value="ERO1-like"/>
    <property type="match status" value="1"/>
</dbReference>
<dbReference type="GO" id="GO:0016972">
    <property type="term" value="F:thiol oxidase activity"/>
    <property type="evidence" value="ECO:0007669"/>
    <property type="project" value="InterPro"/>
</dbReference>
<dbReference type="PIRSF" id="PIRSF017205">
    <property type="entry name" value="ERO1"/>
    <property type="match status" value="1"/>
</dbReference>
<comment type="subcellular location">
    <subcellularLocation>
        <location evidence="2">Endoplasmic reticulum membrane</location>
        <topology evidence="2">Peripheral membrane protein</topology>
        <orientation evidence="2">Lumenal side</orientation>
    </subcellularLocation>
</comment>
<dbReference type="GO" id="GO:0034975">
    <property type="term" value="P:protein folding in endoplasmic reticulum"/>
    <property type="evidence" value="ECO:0007669"/>
    <property type="project" value="InterPro"/>
</dbReference>
<sequence length="455" mass="51652">MGKVETGGVGGGTCRRWLWAAGALFAVLLAVTASSRNVPKISLFGITKKPFECSDSRKFTGIVEDCSCDYETADSLNKEVLHPILQELVATPFFRYFKVKLWCDCPFWPDDGMCRLRDCTVCECPESEFPAPFKKPSGGLPTDDMICQEGKPQAAVDRTLDTRAFRGWIEIDNPWTHDDETDNAEMTYVNLQLNPERYTGYTGPSAQRIWDAVYKENCPKYPSEELCQEKKVLYKLISGLHSSISVHIASDYLIDESTNLWGQNLELLYDRVLRHPDRVRNLYFTFLFVLRAVTKAADYLEQADYDTGNPEEDLKTQSLVRQLVYNQKLQAACPLPFDEARLWQGENGPELKQQIQKQFRNISAIMDCVGCEKCRLWGKLQVLGLATSLKILFTVDGKDHMDQPLQLQRNEVIALLNLLNRLSESVKFVHEEGPSAEKLFEGRVSSPTGKNTFLQ</sequence>
<evidence type="ECO:0000256" key="10">
    <source>
        <dbReference type="ARBA" id="ARBA00022982"/>
    </source>
</evidence>
<keyword evidence="6" id="KW-0285">Flavoprotein</keyword>
<comment type="subunit">
    <text evidence="4">May function both as a monomer and a homodimer.</text>
</comment>
<dbReference type="InterPro" id="IPR037192">
    <property type="entry name" value="ERO1-like_sf"/>
</dbReference>
<dbReference type="Pfam" id="PF04137">
    <property type="entry name" value="ERO1"/>
    <property type="match status" value="1"/>
</dbReference>
<evidence type="ECO:0000256" key="9">
    <source>
        <dbReference type="ARBA" id="ARBA00022827"/>
    </source>
</evidence>
<keyword evidence="14" id="KW-0325">Glycoprotein</keyword>
<evidence type="ECO:0000256" key="1">
    <source>
        <dbReference type="ARBA" id="ARBA00001974"/>
    </source>
</evidence>
<feature type="binding site" evidence="17">
    <location>
        <position position="197"/>
    </location>
    <ligand>
        <name>FAD</name>
        <dbReference type="ChEBI" id="CHEBI:57692"/>
    </ligand>
</feature>
<evidence type="ECO:0000256" key="13">
    <source>
        <dbReference type="ARBA" id="ARBA00023157"/>
    </source>
</evidence>
<evidence type="ECO:0000256" key="15">
    <source>
        <dbReference type="ARBA" id="ARBA00023284"/>
    </source>
</evidence>
<feature type="binding site" evidence="17">
    <location>
        <position position="199"/>
    </location>
    <ligand>
        <name>FAD</name>
        <dbReference type="ChEBI" id="CHEBI:57692"/>
    </ligand>
</feature>
<evidence type="ECO:0000256" key="2">
    <source>
        <dbReference type="ARBA" id="ARBA00004367"/>
    </source>
</evidence>
<keyword evidence="8" id="KW-0256">Endoplasmic reticulum</keyword>
<dbReference type="GO" id="GO:0071949">
    <property type="term" value="F:FAD binding"/>
    <property type="evidence" value="ECO:0007669"/>
    <property type="project" value="InterPro"/>
</dbReference>
<feature type="disulfide bond" description="Redox-active" evidence="18">
    <location>
        <begin position="114"/>
        <end position="119"/>
    </location>
</feature>
<dbReference type="PANTHER" id="PTHR12613:SF0">
    <property type="entry name" value="ERO1-LIKE PROTEIN"/>
    <property type="match status" value="1"/>
</dbReference>
<evidence type="ECO:0000256" key="7">
    <source>
        <dbReference type="ARBA" id="ARBA00022729"/>
    </source>
</evidence>
<organism evidence="19 20">
    <name type="scientific">Elaeis guineensis var. tenera</name>
    <name type="common">Oil palm</name>
    <dbReference type="NCBI Taxonomy" id="51953"/>
    <lineage>
        <taxon>Eukaryota</taxon>
        <taxon>Viridiplantae</taxon>
        <taxon>Streptophyta</taxon>
        <taxon>Embryophyta</taxon>
        <taxon>Tracheophyta</taxon>
        <taxon>Spermatophyta</taxon>
        <taxon>Magnoliopsida</taxon>
        <taxon>Liliopsida</taxon>
        <taxon>Arecaceae</taxon>
        <taxon>Arecoideae</taxon>
        <taxon>Cocoseae</taxon>
        <taxon>Elaeidinae</taxon>
        <taxon>Elaeis</taxon>
    </lineage>
</organism>
<dbReference type="KEGG" id="egu:105034094"/>
<keyword evidence="15" id="KW-0676">Redox-active center</keyword>
<feature type="disulfide bond" description="Redox-active" evidence="18">
    <location>
        <begin position="371"/>
        <end position="374"/>
    </location>
</feature>
<keyword evidence="11" id="KW-0560">Oxidoreductase</keyword>
<evidence type="ECO:0000256" key="14">
    <source>
        <dbReference type="ARBA" id="ARBA00023180"/>
    </source>
</evidence>
<keyword evidence="12" id="KW-0472">Membrane</keyword>
<name>A0A6I9QEQ8_ELAGV</name>
<evidence type="ECO:0000256" key="18">
    <source>
        <dbReference type="PIRSR" id="PIRSR017205-3"/>
    </source>
</evidence>
<keyword evidence="13 18" id="KW-1015">Disulfide bond</keyword>
<dbReference type="GO" id="GO:0005789">
    <property type="term" value="C:endoplasmic reticulum membrane"/>
    <property type="evidence" value="ECO:0007669"/>
    <property type="project" value="UniProtKB-SubCell"/>
</dbReference>
<feature type="active site" evidence="16">
    <location>
        <position position="374"/>
    </location>
</feature>
<feature type="binding site" evidence="17">
    <location>
        <position position="241"/>
    </location>
    <ligand>
        <name>FAD</name>
        <dbReference type="ChEBI" id="CHEBI:57692"/>
    </ligand>
</feature>
<dbReference type="AlphaFoldDB" id="A0A6I9QEQ8"/>
<evidence type="ECO:0000256" key="16">
    <source>
        <dbReference type="PIRSR" id="PIRSR017205-1"/>
    </source>
</evidence>
<evidence type="ECO:0000256" key="8">
    <source>
        <dbReference type="ARBA" id="ARBA00022824"/>
    </source>
</evidence>
<comment type="cofactor">
    <cofactor evidence="1 17">
        <name>FAD</name>
        <dbReference type="ChEBI" id="CHEBI:57692"/>
    </cofactor>
</comment>
<feature type="binding site" evidence="17">
    <location>
        <position position="210"/>
    </location>
    <ligand>
        <name>FAD</name>
        <dbReference type="ChEBI" id="CHEBI:57692"/>
    </ligand>
</feature>
<evidence type="ECO:0000256" key="12">
    <source>
        <dbReference type="ARBA" id="ARBA00023136"/>
    </source>
</evidence>
<evidence type="ECO:0000256" key="3">
    <source>
        <dbReference type="ARBA" id="ARBA00008277"/>
    </source>
</evidence>
<evidence type="ECO:0000313" key="20">
    <source>
        <dbReference type="RefSeq" id="XP_010907419.1"/>
    </source>
</evidence>
<keyword evidence="19" id="KW-1185">Reference proteome</keyword>
<dbReference type="OrthoDB" id="269384at2759"/>
<evidence type="ECO:0000256" key="4">
    <source>
        <dbReference type="ARBA" id="ARBA00011802"/>
    </source>
</evidence>